<name>A0ABV2G798_9BACL</name>
<evidence type="ECO:0000313" key="2">
    <source>
        <dbReference type="Proteomes" id="UP001549099"/>
    </source>
</evidence>
<dbReference type="RefSeq" id="WP_354194118.1">
    <property type="nucleotide sequence ID" value="NZ_JBEPLW010000001.1"/>
</dbReference>
<sequence>MPNGLGPLLEEACSDNRRALELLGNYDHPAVILLRTALEDQENQLKQLVSQFRETDLPALEDIKTYCTASYHANEVIGPFFESWKRAVGWMDDPSGAAVDEVGPIVKDMKSLFEKAAVQLEKTYGRLEVKYVVPDVYFPAV</sequence>
<gene>
    <name evidence="1" type="ORF">ABID49_000039</name>
</gene>
<protein>
    <submittedName>
        <fullName evidence="1">Tfp pilus assembly protein PilP</fullName>
    </submittedName>
</protein>
<reference evidence="1 2" key="1">
    <citation type="submission" date="2024-06" db="EMBL/GenBank/DDBJ databases">
        <title>Genomic Encyclopedia of Type Strains, Phase IV (KMG-IV): sequencing the most valuable type-strain genomes for metagenomic binning, comparative biology and taxonomic classification.</title>
        <authorList>
            <person name="Goeker M."/>
        </authorList>
    </citation>
    <scope>NUCLEOTIDE SEQUENCE [LARGE SCALE GENOMIC DNA]</scope>
    <source>
        <strain evidence="1 2">DSM 26128</strain>
    </source>
</reference>
<comment type="caution">
    <text evidence="1">The sequence shown here is derived from an EMBL/GenBank/DDBJ whole genome shotgun (WGS) entry which is preliminary data.</text>
</comment>
<organism evidence="1 2">
    <name type="scientific">Bhargavaea ullalensis</name>
    <dbReference type="NCBI Taxonomy" id="1265685"/>
    <lineage>
        <taxon>Bacteria</taxon>
        <taxon>Bacillati</taxon>
        <taxon>Bacillota</taxon>
        <taxon>Bacilli</taxon>
        <taxon>Bacillales</taxon>
        <taxon>Caryophanaceae</taxon>
        <taxon>Bhargavaea</taxon>
    </lineage>
</organism>
<keyword evidence="2" id="KW-1185">Reference proteome</keyword>
<proteinExistence type="predicted"/>
<evidence type="ECO:0000313" key="1">
    <source>
        <dbReference type="EMBL" id="MET3574163.1"/>
    </source>
</evidence>
<accession>A0ABV2G798</accession>
<dbReference type="EMBL" id="JBEPLW010000001">
    <property type="protein sequence ID" value="MET3574163.1"/>
    <property type="molecule type" value="Genomic_DNA"/>
</dbReference>
<dbReference type="Proteomes" id="UP001549099">
    <property type="component" value="Unassembled WGS sequence"/>
</dbReference>